<proteinExistence type="predicted"/>
<dbReference type="eggNOG" id="ENOG503208J">
    <property type="taxonomic scope" value="Bacteria"/>
</dbReference>
<name>E8QXN2_ISOPI</name>
<keyword evidence="3" id="KW-1185">Reference proteome</keyword>
<dbReference type="HOGENOM" id="CLU_815797_0_0_0"/>
<dbReference type="EMBL" id="CP002353">
    <property type="protein sequence ID" value="ADV64069.1"/>
    <property type="molecule type" value="Genomic_DNA"/>
</dbReference>
<dbReference type="AlphaFoldDB" id="E8QXN2"/>
<reference key="1">
    <citation type="submission" date="2010-11" db="EMBL/GenBank/DDBJ databases">
        <title>The complete sequence of chromosome of Isophaera pallida ATCC 43644.</title>
        <authorList>
            <consortium name="US DOE Joint Genome Institute (JGI-PGF)"/>
            <person name="Lucas S."/>
            <person name="Copeland A."/>
            <person name="Lapidus A."/>
            <person name="Bruce D."/>
            <person name="Goodwin L."/>
            <person name="Pitluck S."/>
            <person name="Kyrpides N."/>
            <person name="Mavromatis K."/>
            <person name="Pagani I."/>
            <person name="Ivanova N."/>
            <person name="Saunders E."/>
            <person name="Brettin T."/>
            <person name="Detter J.C."/>
            <person name="Han C."/>
            <person name="Tapia R."/>
            <person name="Land M."/>
            <person name="Hauser L."/>
            <person name="Markowitz V."/>
            <person name="Cheng J.-F."/>
            <person name="Hugenholtz P."/>
            <person name="Woyke T."/>
            <person name="Wu D."/>
            <person name="Eisen J.A."/>
        </authorList>
    </citation>
    <scope>NUCLEOTIDE SEQUENCE</scope>
    <source>
        <strain>ATCC 43644</strain>
    </source>
</reference>
<evidence type="ECO:0000313" key="2">
    <source>
        <dbReference type="EMBL" id="ADV64069.1"/>
    </source>
</evidence>
<reference evidence="2 3" key="2">
    <citation type="journal article" date="2011" name="Stand. Genomic Sci.">
        <title>Complete genome sequence of Isosphaera pallida type strain (IS1B).</title>
        <authorList>
            <consortium name="US DOE Joint Genome Institute (JGI-PGF)"/>
            <person name="Goker M."/>
            <person name="Cleland D."/>
            <person name="Saunders E."/>
            <person name="Lapidus A."/>
            <person name="Nolan M."/>
            <person name="Lucas S."/>
            <person name="Hammon N."/>
            <person name="Deshpande S."/>
            <person name="Cheng J.F."/>
            <person name="Tapia R."/>
            <person name="Han C."/>
            <person name="Goodwin L."/>
            <person name="Pitluck S."/>
            <person name="Liolios K."/>
            <person name="Pagani I."/>
            <person name="Ivanova N."/>
            <person name="Mavromatis K."/>
            <person name="Pati A."/>
            <person name="Chen A."/>
            <person name="Palaniappan K."/>
            <person name="Land M."/>
            <person name="Hauser L."/>
            <person name="Chang Y.J."/>
            <person name="Jeffries C.D."/>
            <person name="Detter J.C."/>
            <person name="Beck B."/>
            <person name="Woyke T."/>
            <person name="Bristow J."/>
            <person name="Eisen J.A."/>
            <person name="Markowitz V."/>
            <person name="Hugenholtz P."/>
            <person name="Kyrpides N.C."/>
            <person name="Klenk H.P."/>
        </authorList>
    </citation>
    <scope>NUCLEOTIDE SEQUENCE [LARGE SCALE GENOMIC DNA]</scope>
    <source>
        <strain evidence="3">ATCC 43644 / DSM 9630 / IS1B</strain>
    </source>
</reference>
<evidence type="ECO:0000313" key="3">
    <source>
        <dbReference type="Proteomes" id="UP000008631"/>
    </source>
</evidence>
<accession>E8QXN2</accession>
<protein>
    <submittedName>
        <fullName evidence="2">Uncharacterized protein</fullName>
    </submittedName>
</protein>
<dbReference type="KEGG" id="ipa:Isop_3512"/>
<sequence>MASSQTRTRSAWSRRASRDLGDDLGRRLQPVGSRGPRLVGAKSTVWRRGCRSWLAVCLATMLVGGIPSLAWANAAKSFDVEATLASLPWASIAPEWRDGLIEVMRSAHFHRRSPAELFECDPRLYLALVNEPVLTLGLWRDLGGTQAWLRRIGPARFQGNDGQGTTAVWDYVLATPNLHILHSHLNHVGPNEAVKLDARVVLILRTEYLRDAAQRDHIRHDVEVFVKIDSRGWKAIARVARPIIEGLLNDQVQEAGWFISVLGRLIERHPDWAQAAIMKQTDLPLAARHQIASLIQTNRKPQAQPGRPQASAIIAATQDAVGASGLVTPVPLPLHPALTR</sequence>
<keyword evidence="1" id="KW-1133">Transmembrane helix</keyword>
<dbReference type="InParanoid" id="E8QXN2"/>
<keyword evidence="1" id="KW-0812">Transmembrane</keyword>
<organism evidence="2 3">
    <name type="scientific">Isosphaera pallida (strain ATCC 43644 / DSM 9630 / IS1B)</name>
    <dbReference type="NCBI Taxonomy" id="575540"/>
    <lineage>
        <taxon>Bacteria</taxon>
        <taxon>Pseudomonadati</taxon>
        <taxon>Planctomycetota</taxon>
        <taxon>Planctomycetia</taxon>
        <taxon>Isosphaerales</taxon>
        <taxon>Isosphaeraceae</taxon>
        <taxon>Isosphaera</taxon>
    </lineage>
</organism>
<feature type="transmembrane region" description="Helical" evidence="1">
    <location>
        <begin position="52"/>
        <end position="72"/>
    </location>
</feature>
<evidence type="ECO:0000256" key="1">
    <source>
        <dbReference type="SAM" id="Phobius"/>
    </source>
</evidence>
<keyword evidence="1" id="KW-0472">Membrane</keyword>
<gene>
    <name evidence="2" type="ordered locus">Isop_3512</name>
</gene>
<dbReference type="Proteomes" id="UP000008631">
    <property type="component" value="Chromosome"/>
</dbReference>